<dbReference type="Proteomes" id="UP000076925">
    <property type="component" value="Unassembled WGS sequence"/>
</dbReference>
<name>A0A139XD03_9CYAN</name>
<reference evidence="1 2" key="1">
    <citation type="journal article" date="2013" name="Genome Biol. Evol.">
        <title>Genomes of Stigonematalean cyanobacteria (subsection V) and the evolution of oxygenic photosynthesis from prokaryotes to plastids.</title>
        <authorList>
            <person name="Dagan T."/>
            <person name="Roettger M."/>
            <person name="Stucken K."/>
            <person name="Landan G."/>
            <person name="Koch R."/>
            <person name="Major P."/>
            <person name="Gould S.B."/>
            <person name="Goremykin V.V."/>
            <person name="Rippka R."/>
            <person name="Tandeau de Marsac N."/>
            <person name="Gugger M."/>
            <person name="Lockhart P.J."/>
            <person name="Allen J.F."/>
            <person name="Brune I."/>
            <person name="Maus I."/>
            <person name="Puhler A."/>
            <person name="Martin W.F."/>
        </authorList>
    </citation>
    <scope>NUCLEOTIDE SEQUENCE [LARGE SCALE GENOMIC DNA]</scope>
    <source>
        <strain evidence="1 2">PCC 7110</strain>
    </source>
</reference>
<accession>A0A139XD03</accession>
<gene>
    <name evidence="1" type="ORF">WA1_18400</name>
</gene>
<dbReference type="CDD" id="cd00761">
    <property type="entry name" value="Glyco_tranf_GTA_type"/>
    <property type="match status" value="1"/>
</dbReference>
<dbReference type="OrthoDB" id="5379371at2"/>
<dbReference type="STRING" id="128403.WA1_18400"/>
<comment type="caution">
    <text evidence="1">The sequence shown here is derived from an EMBL/GenBank/DDBJ whole genome shotgun (WGS) entry which is preliminary data.</text>
</comment>
<dbReference type="EMBL" id="ANNX02000020">
    <property type="protein sequence ID" value="KYC42574.1"/>
    <property type="molecule type" value="Genomic_DNA"/>
</dbReference>
<dbReference type="AlphaFoldDB" id="A0A139XD03"/>
<organism evidence="1 2">
    <name type="scientific">Scytonema hofmannii PCC 7110</name>
    <dbReference type="NCBI Taxonomy" id="128403"/>
    <lineage>
        <taxon>Bacteria</taxon>
        <taxon>Bacillati</taxon>
        <taxon>Cyanobacteriota</taxon>
        <taxon>Cyanophyceae</taxon>
        <taxon>Nostocales</taxon>
        <taxon>Scytonemataceae</taxon>
        <taxon>Scytonema</taxon>
    </lineage>
</organism>
<dbReference type="InterPro" id="IPR029044">
    <property type="entry name" value="Nucleotide-diphossugar_trans"/>
</dbReference>
<keyword evidence="2" id="KW-1185">Reference proteome</keyword>
<evidence type="ECO:0000313" key="1">
    <source>
        <dbReference type="EMBL" id="KYC42574.1"/>
    </source>
</evidence>
<protein>
    <recommendedName>
        <fullName evidence="3">Glycosyltransferase family 2 protein</fullName>
    </recommendedName>
</protein>
<sequence>MTYPSCALSIMVARTDIPFMMHTIPHLVRTCNFPFNERVLAVDTAPLSGDKVGRPGIGTMEQLRNACEQLLSLNVVDKIVDFDYTKKHQQQIYKKHFGSAIKPTHNYKGYPILGTIFKIENCKSDYFLHFDSDMLLHQKQNYNWIEHGIQLMQENPEVIAVRPLTGPPTKDGNLYQRFQYEYDTAGFYRFKFFSSRAYLINRKRFESFLPIPVIWRPFRREFLNALPLQIQTILCNLTGAGALDSWEVMVSKKMEQTSYVRATIASDKAWTLHPVNRSQDFIQALPKIIEKIEAGWYPPEQAGHYDLKWDIWQEILV</sequence>
<evidence type="ECO:0008006" key="3">
    <source>
        <dbReference type="Google" id="ProtNLM"/>
    </source>
</evidence>
<dbReference type="Gene3D" id="3.90.550.10">
    <property type="entry name" value="Spore Coat Polysaccharide Biosynthesis Protein SpsA, Chain A"/>
    <property type="match status" value="1"/>
</dbReference>
<dbReference type="SUPFAM" id="SSF53448">
    <property type="entry name" value="Nucleotide-diphospho-sugar transferases"/>
    <property type="match status" value="1"/>
</dbReference>
<proteinExistence type="predicted"/>
<evidence type="ECO:0000313" key="2">
    <source>
        <dbReference type="Proteomes" id="UP000076925"/>
    </source>
</evidence>